<dbReference type="Pfam" id="PF26639">
    <property type="entry name" value="Het-6_barrel"/>
    <property type="match status" value="1"/>
</dbReference>
<protein>
    <recommendedName>
        <fullName evidence="1">Heterokaryon incompatibility domain-containing protein</fullName>
    </recommendedName>
</protein>
<evidence type="ECO:0000259" key="1">
    <source>
        <dbReference type="Pfam" id="PF06985"/>
    </source>
</evidence>
<gene>
    <name evidence="2" type="ORF">AB675_2385</name>
</gene>
<feature type="domain" description="Heterokaryon incompatibility" evidence="1">
    <location>
        <begin position="41"/>
        <end position="223"/>
    </location>
</feature>
<evidence type="ECO:0000313" key="2">
    <source>
        <dbReference type="EMBL" id="KPI44852.1"/>
    </source>
</evidence>
<dbReference type="InterPro" id="IPR052895">
    <property type="entry name" value="HetReg/Transcr_Mod"/>
</dbReference>
<keyword evidence="3" id="KW-1185">Reference proteome</keyword>
<name>A0A0N1P1G7_9EURO</name>
<accession>A0A0N1P1G7</accession>
<dbReference type="PANTHER" id="PTHR24148:SF73">
    <property type="entry name" value="HET DOMAIN PROTEIN (AFU_ORTHOLOGUE AFUA_8G01020)"/>
    <property type="match status" value="1"/>
</dbReference>
<comment type="caution">
    <text evidence="2">The sequence shown here is derived from an EMBL/GenBank/DDBJ whole genome shotgun (WGS) entry which is preliminary data.</text>
</comment>
<dbReference type="GeneID" id="28734233"/>
<dbReference type="Pfam" id="PF06985">
    <property type="entry name" value="HET"/>
    <property type="match status" value="1"/>
</dbReference>
<dbReference type="OrthoDB" id="5416609at2759"/>
<evidence type="ECO:0000313" key="3">
    <source>
        <dbReference type="Proteomes" id="UP000038010"/>
    </source>
</evidence>
<dbReference type="AlphaFoldDB" id="A0A0N1P1G7"/>
<proteinExistence type="predicted"/>
<dbReference type="EMBL" id="LFJN01000002">
    <property type="protein sequence ID" value="KPI44852.1"/>
    <property type="molecule type" value="Genomic_DNA"/>
</dbReference>
<dbReference type="RefSeq" id="XP_018004815.1">
    <property type="nucleotide sequence ID" value="XM_018142353.1"/>
</dbReference>
<organism evidence="2 3">
    <name type="scientific">Cyphellophora attinorum</name>
    <dbReference type="NCBI Taxonomy" id="1664694"/>
    <lineage>
        <taxon>Eukaryota</taxon>
        <taxon>Fungi</taxon>
        <taxon>Dikarya</taxon>
        <taxon>Ascomycota</taxon>
        <taxon>Pezizomycotina</taxon>
        <taxon>Eurotiomycetes</taxon>
        <taxon>Chaetothyriomycetidae</taxon>
        <taxon>Chaetothyriales</taxon>
        <taxon>Cyphellophoraceae</taxon>
        <taxon>Cyphellophora</taxon>
    </lineage>
</organism>
<dbReference type="VEuPathDB" id="FungiDB:AB675_2385"/>
<reference evidence="2 3" key="1">
    <citation type="submission" date="2015-06" db="EMBL/GenBank/DDBJ databases">
        <title>Draft genome of the ant-associated black yeast Phialophora attae CBS 131958.</title>
        <authorList>
            <person name="Moreno L.F."/>
            <person name="Stielow B.J."/>
            <person name="de Hoog S."/>
            <person name="Vicente V.A."/>
            <person name="Weiss V.A."/>
            <person name="de Vries M."/>
            <person name="Cruz L.M."/>
            <person name="Souza E.M."/>
        </authorList>
    </citation>
    <scope>NUCLEOTIDE SEQUENCE [LARGE SCALE GENOMIC DNA]</scope>
    <source>
        <strain evidence="2 3">CBS 131958</strain>
    </source>
</reference>
<dbReference type="Proteomes" id="UP000038010">
    <property type="component" value="Unassembled WGS sequence"/>
</dbReference>
<dbReference type="PANTHER" id="PTHR24148">
    <property type="entry name" value="ANKYRIN REPEAT DOMAIN-CONTAINING PROTEIN 39 HOMOLOG-RELATED"/>
    <property type="match status" value="1"/>
</dbReference>
<sequence length="637" mass="72288">MGFPYLRLKSDEIRLLKPLTRPPEPLSFEIVHVPLPSRPHYVALSYTWGPPDNRHQISLNGRRFSIRTNLNDALQQIQSSKLVSDYLWVDAICINQGEDSDASRERSFQITRMKQLYEQAAKVLVWLGNAINESNNRLAFETLSYFRKLRLADMKKASPYRPWWWPRKYRTNGQYIAHFVQTVTTKSDRRIFDVPGSRTHSAWLGIVALWKSSWWTRTWVFQEATVPEPWVAIAIRPGPAFMPPCKVKFLCSDQQTDWLELTTAYIIAAGISSTPGMEAGFLTGAAEEALKLMIFRELRIQEATGSFLEVLDMLRHSDCADARDKVYAPMYLAPDDVRGYIRPDYEGQTVLDVYLSVVRYCGGSDCENASGVESILPSWVPNFSSSTKQNPIPKYLWAPENVPERAVAFLDRRGLPNYKLSHLPSFCALDAELPASKKPQIRGNDTLLVSGVYVDVLKDIIPDSRPDLEAAKAVARVKGREWAMGMHNQYATTGETYLDALKRTLALDIVYDDNGRPSERGGKVENEFLQRPRAELSMTEYRYQLNMKAARAKAFAQRDLGLSKDNYLLVIPNTASVGDAIWALSGGRVLYCLRPVDGGEVHQYRIIGECYAHGLMDGEISRRVRMGEAHFRDLCIV</sequence>
<dbReference type="InterPro" id="IPR010730">
    <property type="entry name" value="HET"/>
</dbReference>